<evidence type="ECO:0000313" key="4">
    <source>
        <dbReference type="Proteomes" id="UP001242480"/>
    </source>
</evidence>
<dbReference type="Gene3D" id="3.40.1480.10">
    <property type="entry name" value="MOFRL domain"/>
    <property type="match status" value="1"/>
</dbReference>
<dbReference type="Pfam" id="PF13660">
    <property type="entry name" value="DUF4147"/>
    <property type="match status" value="1"/>
</dbReference>
<dbReference type="PANTHER" id="PTHR12227">
    <property type="entry name" value="GLYCERATE KINASE"/>
    <property type="match status" value="1"/>
</dbReference>
<accession>A0ABU0JNQ1</accession>
<dbReference type="EC" id="1.1.1.81" evidence="3"/>
<dbReference type="Gene3D" id="3.40.50.10180">
    <property type="entry name" value="Glycerate kinase, MOFRL-like N-terminal domain"/>
    <property type="match status" value="1"/>
</dbReference>
<gene>
    <name evidence="3" type="ORF">QO011_008168</name>
</gene>
<protein>
    <submittedName>
        <fullName evidence="3">Hydroxypyruvate reductase</fullName>
        <ecNumber evidence="3">1.1.1.81</ecNumber>
    </submittedName>
</protein>
<dbReference type="Proteomes" id="UP001242480">
    <property type="component" value="Unassembled WGS sequence"/>
</dbReference>
<dbReference type="InterPro" id="IPR037035">
    <property type="entry name" value="GK-like_C_sf"/>
</dbReference>
<dbReference type="PANTHER" id="PTHR12227:SF0">
    <property type="entry name" value="GLYCERATE KINASE"/>
    <property type="match status" value="1"/>
</dbReference>
<evidence type="ECO:0000259" key="2">
    <source>
        <dbReference type="Pfam" id="PF13660"/>
    </source>
</evidence>
<sequence length="434" mass="43344">MSETGIQARRAALEAIFGAAVAAAHPAGCLPPHLPEAPPNGRLIVLAAGKAGGSMAEVAEAHYRERGVDPARIAGLAVARHGYGRPLERLPMIEAGHPVPDAGSVAGAGQALDLAAAAGPDDLVLVLLSGGASANWVAPAGALTLEEKRAITRHLLRSGAAIDEINAIRKRLSRIKGGRLARAAHPARLLTLAISDVPGDDPAVIGSGPTVADPVSNAEALAIAERYATPLGAARALFEDPANETPKPGDPVFARSAFRIVMTPAEMLAAAATAAAAQGYVPLVLGADLEGEAREVAAAQARLAREALARGGRTAILSGGELTVTIRGQGRGGPNQEFALALAVELGGLAGVSALAADTDGTDGGAGAATDPAGAVVDETTLARAGARGLDPAGSLADNDSTGFFEALGDLVAPGPTFTNVNDLRVILVDGTAA</sequence>
<dbReference type="EMBL" id="JAUSVX010000030">
    <property type="protein sequence ID" value="MDQ0475126.1"/>
    <property type="molecule type" value="Genomic_DNA"/>
</dbReference>
<evidence type="ECO:0000259" key="1">
    <source>
        <dbReference type="Pfam" id="PF05161"/>
    </source>
</evidence>
<feature type="domain" description="MOFRL-associated" evidence="2">
    <location>
        <begin position="13"/>
        <end position="229"/>
    </location>
</feature>
<feature type="domain" description="MOFRL" evidence="1">
    <location>
        <begin position="315"/>
        <end position="423"/>
    </location>
</feature>
<dbReference type="Pfam" id="PF05161">
    <property type="entry name" value="MOFRL"/>
    <property type="match status" value="1"/>
</dbReference>
<keyword evidence="4" id="KW-1185">Reference proteome</keyword>
<keyword evidence="3" id="KW-0560">Oxidoreductase</keyword>
<dbReference type="InterPro" id="IPR038614">
    <property type="entry name" value="GK_N_sf"/>
</dbReference>
<reference evidence="3 4" key="1">
    <citation type="submission" date="2023-07" db="EMBL/GenBank/DDBJ databases">
        <title>Genomic Encyclopedia of Type Strains, Phase IV (KMG-IV): sequencing the most valuable type-strain genomes for metagenomic binning, comparative biology and taxonomic classification.</title>
        <authorList>
            <person name="Goeker M."/>
        </authorList>
    </citation>
    <scope>NUCLEOTIDE SEQUENCE [LARGE SCALE GENOMIC DNA]</scope>
    <source>
        <strain evidence="3 4">DSM 19619</strain>
    </source>
</reference>
<name>A0ABU0JNQ1_9HYPH</name>
<organism evidence="3 4">
    <name type="scientific">Labrys wisconsinensis</name>
    <dbReference type="NCBI Taxonomy" id="425677"/>
    <lineage>
        <taxon>Bacteria</taxon>
        <taxon>Pseudomonadati</taxon>
        <taxon>Pseudomonadota</taxon>
        <taxon>Alphaproteobacteria</taxon>
        <taxon>Hyphomicrobiales</taxon>
        <taxon>Xanthobacteraceae</taxon>
        <taxon>Labrys</taxon>
    </lineage>
</organism>
<comment type="caution">
    <text evidence="3">The sequence shown here is derived from an EMBL/GenBank/DDBJ whole genome shotgun (WGS) entry which is preliminary data.</text>
</comment>
<dbReference type="SUPFAM" id="SSF82544">
    <property type="entry name" value="GckA/TtuD-like"/>
    <property type="match status" value="1"/>
</dbReference>
<dbReference type="InterPro" id="IPR039760">
    <property type="entry name" value="MOFRL_protein"/>
</dbReference>
<dbReference type="RefSeq" id="WP_307285902.1">
    <property type="nucleotide sequence ID" value="NZ_JAUSVX010000030.1"/>
</dbReference>
<dbReference type="InterPro" id="IPR007835">
    <property type="entry name" value="MOFRL"/>
</dbReference>
<proteinExistence type="predicted"/>
<evidence type="ECO:0000313" key="3">
    <source>
        <dbReference type="EMBL" id="MDQ0475126.1"/>
    </source>
</evidence>
<dbReference type="GO" id="GO:0016618">
    <property type="term" value="F:hydroxypyruvate reductase [NAD(P)H] activity"/>
    <property type="evidence" value="ECO:0007669"/>
    <property type="project" value="UniProtKB-EC"/>
</dbReference>
<dbReference type="InterPro" id="IPR025286">
    <property type="entry name" value="MOFRL_assoc_dom"/>
</dbReference>